<dbReference type="InterPro" id="IPR006029">
    <property type="entry name" value="Neurotrans-gated_channel_TM"/>
</dbReference>
<organism evidence="15 16">
    <name type="scientific">Pseudohalioglobus sediminis</name>
    <dbReference type="NCBI Taxonomy" id="2606449"/>
    <lineage>
        <taxon>Bacteria</taxon>
        <taxon>Pseudomonadati</taxon>
        <taxon>Pseudomonadota</taxon>
        <taxon>Gammaproteobacteria</taxon>
        <taxon>Cellvibrionales</taxon>
        <taxon>Halieaceae</taxon>
        <taxon>Pseudohalioglobus</taxon>
    </lineage>
</organism>
<dbReference type="Gene3D" id="2.70.170.10">
    <property type="entry name" value="Neurotransmitter-gated ion-channel ligand-binding domain"/>
    <property type="match status" value="1"/>
</dbReference>
<evidence type="ECO:0000256" key="9">
    <source>
        <dbReference type="ARBA" id="ARBA00023136"/>
    </source>
</evidence>
<keyword evidence="3" id="KW-0813">Transport</keyword>
<evidence type="ECO:0000256" key="1">
    <source>
        <dbReference type="ARBA" id="ARBA00004141"/>
    </source>
</evidence>
<dbReference type="PANTHER" id="PTHR18945">
    <property type="entry name" value="NEUROTRANSMITTER GATED ION CHANNEL"/>
    <property type="match status" value="1"/>
</dbReference>
<evidence type="ECO:0000256" key="7">
    <source>
        <dbReference type="ARBA" id="ARBA00022989"/>
    </source>
</evidence>
<dbReference type="InterPro" id="IPR006202">
    <property type="entry name" value="Neur_chan_lig-bd"/>
</dbReference>
<dbReference type="InterPro" id="IPR006028">
    <property type="entry name" value="GABAA/Glycine_rcpt"/>
</dbReference>
<feature type="chain" id="PRO_5023111541" description="Neurotransmitter-gated ion-channel ligand-binding domain-containing protein" evidence="12">
    <location>
        <begin position="36"/>
        <end position="338"/>
    </location>
</feature>
<keyword evidence="7 11" id="KW-1133">Transmembrane helix</keyword>
<evidence type="ECO:0000313" key="15">
    <source>
        <dbReference type="EMBL" id="KAA1189457.1"/>
    </source>
</evidence>
<keyword evidence="8" id="KW-0406">Ion transport</keyword>
<feature type="transmembrane region" description="Helical" evidence="11">
    <location>
        <begin position="283"/>
        <end position="307"/>
    </location>
</feature>
<keyword evidence="6 12" id="KW-0732">Signal</keyword>
<dbReference type="EMBL" id="VTUX01000007">
    <property type="protein sequence ID" value="KAA1189457.1"/>
    <property type="molecule type" value="Genomic_DNA"/>
</dbReference>
<proteinExistence type="predicted"/>
<dbReference type="Pfam" id="PF02932">
    <property type="entry name" value="Neur_chan_memb"/>
    <property type="match status" value="1"/>
</dbReference>
<evidence type="ECO:0000313" key="16">
    <source>
        <dbReference type="Proteomes" id="UP000323708"/>
    </source>
</evidence>
<dbReference type="Proteomes" id="UP000323708">
    <property type="component" value="Unassembled WGS sequence"/>
</dbReference>
<evidence type="ECO:0000259" key="13">
    <source>
        <dbReference type="Pfam" id="PF02931"/>
    </source>
</evidence>
<dbReference type="Pfam" id="PF02931">
    <property type="entry name" value="Neur_chan_LBD"/>
    <property type="match status" value="1"/>
</dbReference>
<evidence type="ECO:0000256" key="2">
    <source>
        <dbReference type="ARBA" id="ARBA00004236"/>
    </source>
</evidence>
<keyword evidence="4" id="KW-1003">Cell membrane</keyword>
<feature type="signal peptide" evidence="12">
    <location>
        <begin position="1"/>
        <end position="35"/>
    </location>
</feature>
<protein>
    <recommendedName>
        <fullName evidence="17">Neurotransmitter-gated ion-channel ligand-binding domain-containing protein</fullName>
    </recommendedName>
</protein>
<dbReference type="Gene3D" id="1.20.58.390">
    <property type="entry name" value="Neurotransmitter-gated ion-channel transmembrane domain"/>
    <property type="match status" value="1"/>
</dbReference>
<evidence type="ECO:0000256" key="11">
    <source>
        <dbReference type="SAM" id="Phobius"/>
    </source>
</evidence>
<feature type="domain" description="Neurotransmitter-gated ion-channel transmembrane" evidence="14">
    <location>
        <begin position="226"/>
        <end position="303"/>
    </location>
</feature>
<accession>A0A5B0WSK8</accession>
<comment type="caution">
    <text evidence="15">The sequence shown here is derived from an EMBL/GenBank/DDBJ whole genome shotgun (WGS) entry which is preliminary data.</text>
</comment>
<dbReference type="InterPro" id="IPR036719">
    <property type="entry name" value="Neuro-gated_channel_TM_sf"/>
</dbReference>
<dbReference type="InterPro" id="IPR038050">
    <property type="entry name" value="Neuro_actylchol_rec"/>
</dbReference>
<evidence type="ECO:0000256" key="12">
    <source>
        <dbReference type="SAM" id="SignalP"/>
    </source>
</evidence>
<reference evidence="15 16" key="1">
    <citation type="submission" date="2019-09" db="EMBL/GenBank/DDBJ databases">
        <authorList>
            <person name="Chen X.-Y."/>
        </authorList>
    </citation>
    <scope>NUCLEOTIDE SEQUENCE [LARGE SCALE GENOMIC DNA]</scope>
    <source>
        <strain evidence="15 16">NY5</strain>
    </source>
</reference>
<keyword evidence="9 11" id="KW-0472">Membrane</keyword>
<feature type="transmembrane region" description="Helical" evidence="11">
    <location>
        <begin position="225"/>
        <end position="242"/>
    </location>
</feature>
<keyword evidence="16" id="KW-1185">Reference proteome</keyword>
<evidence type="ECO:0000259" key="14">
    <source>
        <dbReference type="Pfam" id="PF02932"/>
    </source>
</evidence>
<feature type="domain" description="Neurotransmitter-gated ion-channel ligand-binding" evidence="13">
    <location>
        <begin position="39"/>
        <end position="182"/>
    </location>
</feature>
<feature type="transmembrane region" description="Helical" evidence="11">
    <location>
        <begin position="319"/>
        <end position="337"/>
    </location>
</feature>
<evidence type="ECO:0000256" key="10">
    <source>
        <dbReference type="ARBA" id="ARBA00023303"/>
    </source>
</evidence>
<evidence type="ECO:0000256" key="8">
    <source>
        <dbReference type="ARBA" id="ARBA00023065"/>
    </source>
</evidence>
<evidence type="ECO:0000256" key="3">
    <source>
        <dbReference type="ARBA" id="ARBA00022448"/>
    </source>
</evidence>
<gene>
    <name evidence="15" type="ORF">F0M18_13935</name>
</gene>
<evidence type="ECO:0000256" key="4">
    <source>
        <dbReference type="ARBA" id="ARBA00022475"/>
    </source>
</evidence>
<name>A0A5B0WSK8_9GAMM</name>
<dbReference type="SUPFAM" id="SSF63712">
    <property type="entry name" value="Nicotinic receptor ligand binding domain-like"/>
    <property type="match status" value="1"/>
</dbReference>
<dbReference type="CDD" id="cd19050">
    <property type="entry name" value="LGIC_TM_bact"/>
    <property type="match status" value="1"/>
</dbReference>
<comment type="subcellular location">
    <subcellularLocation>
        <location evidence="2">Cell membrane</location>
    </subcellularLocation>
    <subcellularLocation>
        <location evidence="1">Membrane</location>
        <topology evidence="1">Multi-pass membrane protein</topology>
    </subcellularLocation>
</comment>
<evidence type="ECO:0000256" key="6">
    <source>
        <dbReference type="ARBA" id="ARBA00022729"/>
    </source>
</evidence>
<feature type="transmembrane region" description="Helical" evidence="11">
    <location>
        <begin position="251"/>
        <end position="271"/>
    </location>
</feature>
<evidence type="ECO:0000256" key="5">
    <source>
        <dbReference type="ARBA" id="ARBA00022692"/>
    </source>
</evidence>
<keyword evidence="5 11" id="KW-0812">Transmembrane</keyword>
<keyword evidence="10" id="KW-0407">Ion channel</keyword>
<dbReference type="InterPro" id="IPR006201">
    <property type="entry name" value="Neur_channel"/>
</dbReference>
<dbReference type="GO" id="GO:0005230">
    <property type="term" value="F:extracellular ligand-gated monoatomic ion channel activity"/>
    <property type="evidence" value="ECO:0007669"/>
    <property type="project" value="InterPro"/>
</dbReference>
<sequence>MKSRDFTKTGPVAMVAHACVLVVVVCLLGAAVSHAATDEADSPLTVYVAVGVLDVDEISSADQRFTINYFAQFRWVDSRLAHDGPGTIRRDITDITAPRFLILNQQKVWSSLLNVVDITPEGEAVFRQRLWGDFSQPLRLHDFPFDKHTFELPMVSFGGLEQQVIMAPDPQRSSLIADNLSVADWRILGYQTEVREIPLTNDVSVQGFVFSFEAERIFTHYVVKYIIPLFLIVMMSWVVFWIDPTEAGSQLSVAVTATLTLIAYHIALAGKLPDIPYLTRMDLFLFCSTLLVFVALVEVVLTSRLARSDRVELARQYDFYSRMVFPAAYLAAAAWALL</sequence>
<dbReference type="SUPFAM" id="SSF90112">
    <property type="entry name" value="Neurotransmitter-gated ion-channel transmembrane pore"/>
    <property type="match status" value="1"/>
</dbReference>
<evidence type="ECO:0008006" key="17">
    <source>
        <dbReference type="Google" id="ProtNLM"/>
    </source>
</evidence>
<dbReference type="InterPro" id="IPR036734">
    <property type="entry name" value="Neur_chan_lig-bd_sf"/>
</dbReference>
<dbReference type="AlphaFoldDB" id="A0A5B0WSK8"/>
<dbReference type="GO" id="GO:0005886">
    <property type="term" value="C:plasma membrane"/>
    <property type="evidence" value="ECO:0007669"/>
    <property type="project" value="UniProtKB-SubCell"/>
</dbReference>
<dbReference type="GO" id="GO:0004888">
    <property type="term" value="F:transmembrane signaling receptor activity"/>
    <property type="evidence" value="ECO:0007669"/>
    <property type="project" value="InterPro"/>
</dbReference>
<dbReference type="RefSeq" id="WP_149612068.1">
    <property type="nucleotide sequence ID" value="NZ_VTUX01000007.1"/>
</dbReference>
<dbReference type="PRINTS" id="PR00253">
    <property type="entry name" value="GABAARECEPTR"/>
</dbReference>